<dbReference type="SUPFAM" id="SSF52540">
    <property type="entry name" value="P-loop containing nucleoside triphosphate hydrolases"/>
    <property type="match status" value="1"/>
</dbReference>
<dbReference type="EMBL" id="LAZR01010204">
    <property type="protein sequence ID" value="KKM68252.1"/>
    <property type="molecule type" value="Genomic_DNA"/>
</dbReference>
<protein>
    <recommendedName>
        <fullName evidence="1">DNA polymerase III subunit gamma/tau helical lid domain-containing protein</fullName>
    </recommendedName>
</protein>
<gene>
    <name evidence="2" type="ORF">LCGC14_1462830</name>
</gene>
<dbReference type="PANTHER" id="PTHR11669:SF0">
    <property type="entry name" value="PROTEIN STICHEL-LIKE 2"/>
    <property type="match status" value="1"/>
</dbReference>
<dbReference type="Pfam" id="PF22608">
    <property type="entry name" value="DNAX_ATPase_lid"/>
    <property type="match status" value="1"/>
</dbReference>
<dbReference type="Gene3D" id="3.40.50.300">
    <property type="entry name" value="P-loop containing nucleotide triphosphate hydrolases"/>
    <property type="match status" value="1"/>
</dbReference>
<evidence type="ECO:0000313" key="2">
    <source>
        <dbReference type="EMBL" id="KKM68252.1"/>
    </source>
</evidence>
<dbReference type="InterPro" id="IPR008921">
    <property type="entry name" value="DNA_pol3_clamp-load_cplx_C"/>
</dbReference>
<comment type="caution">
    <text evidence="2">The sequence shown here is derived from an EMBL/GenBank/DDBJ whole genome shotgun (WGS) entry which is preliminary data.</text>
</comment>
<dbReference type="SUPFAM" id="SSF48019">
    <property type="entry name" value="post-AAA+ oligomerization domain-like"/>
    <property type="match status" value="1"/>
</dbReference>
<name>A0A0F9MGK5_9ZZZZ</name>
<accession>A0A0F9MGK5</accession>
<dbReference type="InterPro" id="IPR050238">
    <property type="entry name" value="DNA_Rep/Repair_Clamp_Loader"/>
</dbReference>
<sequence>FILVTTEPNKLIPTVVSRCQKYEFQDVELEILKEHYRTIAEAEGLPITEEGLNKLALTAEGSVRDGLTILQTAGEAASDSTKEYFKLVGAIYNQDVITALDVVQELRKTNEPRIIIQMLEKWFYWCSLESFGMKTPVRDYFGESATSNFDLGRLQASFKTCLEIERNFTATPNSKIVLDMGILKLCL</sequence>
<dbReference type="GO" id="GO:0003677">
    <property type="term" value="F:DNA binding"/>
    <property type="evidence" value="ECO:0007669"/>
    <property type="project" value="InterPro"/>
</dbReference>
<dbReference type="InterPro" id="IPR045085">
    <property type="entry name" value="HLD_clamp_pol_III_gamma_tau"/>
</dbReference>
<dbReference type="PANTHER" id="PTHR11669">
    <property type="entry name" value="REPLICATION FACTOR C / DNA POLYMERASE III GAMMA-TAU SUBUNIT"/>
    <property type="match status" value="1"/>
</dbReference>
<organism evidence="2">
    <name type="scientific">marine sediment metagenome</name>
    <dbReference type="NCBI Taxonomy" id="412755"/>
    <lineage>
        <taxon>unclassified sequences</taxon>
        <taxon>metagenomes</taxon>
        <taxon>ecological metagenomes</taxon>
    </lineage>
</organism>
<feature type="domain" description="DNA polymerase III subunit gamma/tau helical lid" evidence="1">
    <location>
        <begin position="33"/>
        <end position="70"/>
    </location>
</feature>
<feature type="non-terminal residue" evidence="2">
    <location>
        <position position="1"/>
    </location>
</feature>
<dbReference type="AlphaFoldDB" id="A0A0F9MGK5"/>
<dbReference type="InterPro" id="IPR027417">
    <property type="entry name" value="P-loop_NTPase"/>
</dbReference>
<dbReference type="Gene3D" id="1.10.8.60">
    <property type="match status" value="1"/>
</dbReference>
<reference evidence="2" key="1">
    <citation type="journal article" date="2015" name="Nature">
        <title>Complex archaea that bridge the gap between prokaryotes and eukaryotes.</title>
        <authorList>
            <person name="Spang A."/>
            <person name="Saw J.H."/>
            <person name="Jorgensen S.L."/>
            <person name="Zaremba-Niedzwiedzka K."/>
            <person name="Martijn J."/>
            <person name="Lind A.E."/>
            <person name="van Eijk R."/>
            <person name="Schleper C."/>
            <person name="Guy L."/>
            <person name="Ettema T.J."/>
        </authorList>
    </citation>
    <scope>NUCLEOTIDE SEQUENCE</scope>
</reference>
<evidence type="ECO:0000259" key="1">
    <source>
        <dbReference type="Pfam" id="PF22608"/>
    </source>
</evidence>
<proteinExistence type="predicted"/>
<dbReference type="GO" id="GO:0006261">
    <property type="term" value="P:DNA-templated DNA replication"/>
    <property type="evidence" value="ECO:0007669"/>
    <property type="project" value="TreeGrafter"/>
</dbReference>